<dbReference type="GO" id="GO:0006508">
    <property type="term" value="P:proteolysis"/>
    <property type="evidence" value="ECO:0007669"/>
    <property type="project" value="UniProtKB-KW"/>
</dbReference>
<dbReference type="Proteomes" id="UP000293300">
    <property type="component" value="Unassembled WGS sequence"/>
</dbReference>
<keyword evidence="11" id="KW-1185">Reference proteome</keyword>
<dbReference type="CDD" id="cd07493">
    <property type="entry name" value="Peptidases_S8_9"/>
    <property type="match status" value="1"/>
</dbReference>
<keyword evidence="3 7" id="KW-0732">Signal</keyword>
<evidence type="ECO:0000256" key="6">
    <source>
        <dbReference type="PROSITE-ProRule" id="PRU01240"/>
    </source>
</evidence>
<dbReference type="EMBL" id="SJPE01000010">
    <property type="protein sequence ID" value="TBX67591.1"/>
    <property type="molecule type" value="Genomic_DNA"/>
</dbReference>
<dbReference type="InterPro" id="IPR026444">
    <property type="entry name" value="Secre_tail"/>
</dbReference>
<dbReference type="InterPro" id="IPR036852">
    <property type="entry name" value="Peptidase_S8/S53_dom_sf"/>
</dbReference>
<sequence length="539" mass="58670">MKKLFFIAFLLVSSLGFSQEDAWVYFTDKPETQFYFDNPLEMLSQRALDRRANQNIAVDSKDVPLHQPYIDTVASANGIVVKAKSKWFNALHVRGSIADIQSLSNLPFVDHIQFADRSLNNTNKSAAAKKKVLQKVNKNLEVTTSYAYGNSGNQIQMLNAHLLHQNNFTGAGKIIAVLDAGFPNVNTAVPFQRLQSNNLILGGYNFVDDNTNFYSRGSHGTMVLSAMGGYVPNQLVGTAPDAQYYLFITEDIASENPVEESYWVEAAELADSLGVDVITTSLGYFQYDDPSYSYTYEDMNGTTSFVSKGAEVAFSKGMVCVASAGNSGAGPNPYIGVPADAQNVLTVGAVKPNRTYASFSSIGPSFDGRIKPDVMAQGESAVVSNLSGSIITANGTSFSCPILAGAIASFWQAVPWATNVQIIDFVKQSADAFSNPTYNYGYGIPDFQLALDTALSVSNNSKPQFLVYPNPANDVLFVSFPNHLNQATIDFYNTLGQLVFQTQVEEATSSISLKKLNPGIYFYKIQSNSFSQSGKILKN</sequence>
<evidence type="ECO:0000313" key="10">
    <source>
        <dbReference type="EMBL" id="TBX67591.1"/>
    </source>
</evidence>
<feature type="active site" description="Charge relay system" evidence="6">
    <location>
        <position position="219"/>
    </location>
</feature>
<dbReference type="SUPFAM" id="SSF52743">
    <property type="entry name" value="Subtilisin-like"/>
    <property type="match status" value="1"/>
</dbReference>
<evidence type="ECO:0000259" key="9">
    <source>
        <dbReference type="Pfam" id="PF18962"/>
    </source>
</evidence>
<evidence type="ECO:0000256" key="1">
    <source>
        <dbReference type="ARBA" id="ARBA00011073"/>
    </source>
</evidence>
<dbReference type="OrthoDB" id="1407599at2"/>
<feature type="domain" description="Peptidase S8/S53" evidence="8">
    <location>
        <begin position="170"/>
        <end position="443"/>
    </location>
</feature>
<comment type="caution">
    <text evidence="10">The sequence shown here is derived from an EMBL/GenBank/DDBJ whole genome shotgun (WGS) entry which is preliminary data.</text>
</comment>
<evidence type="ECO:0000256" key="7">
    <source>
        <dbReference type="SAM" id="SignalP"/>
    </source>
</evidence>
<name>A0A4V2L4S6_9FLAO</name>
<organism evidence="10 11">
    <name type="scientific">Flavobacterium silvisoli</name>
    <dbReference type="NCBI Taxonomy" id="2529433"/>
    <lineage>
        <taxon>Bacteria</taxon>
        <taxon>Pseudomonadati</taxon>
        <taxon>Bacteroidota</taxon>
        <taxon>Flavobacteriia</taxon>
        <taxon>Flavobacteriales</taxon>
        <taxon>Flavobacteriaceae</taxon>
        <taxon>Flavobacterium</taxon>
    </lineage>
</organism>
<dbReference type="InterPro" id="IPR000209">
    <property type="entry name" value="Peptidase_S8/S53_dom"/>
</dbReference>
<dbReference type="Gene3D" id="3.40.50.200">
    <property type="entry name" value="Peptidase S8/S53 domain"/>
    <property type="match status" value="1"/>
</dbReference>
<dbReference type="RefSeq" id="WP_131476264.1">
    <property type="nucleotide sequence ID" value="NZ_SJPE01000010.1"/>
</dbReference>
<evidence type="ECO:0000313" key="11">
    <source>
        <dbReference type="Proteomes" id="UP000293300"/>
    </source>
</evidence>
<evidence type="ECO:0000259" key="8">
    <source>
        <dbReference type="Pfam" id="PF00082"/>
    </source>
</evidence>
<dbReference type="InterPro" id="IPR050131">
    <property type="entry name" value="Peptidase_S8_subtilisin-like"/>
</dbReference>
<gene>
    <name evidence="10" type="ORF">EZL74_08895</name>
</gene>
<accession>A0A4V2L4S6</accession>
<feature type="signal peptide" evidence="7">
    <location>
        <begin position="1"/>
        <end position="18"/>
    </location>
</feature>
<dbReference type="InterPro" id="IPR023827">
    <property type="entry name" value="Peptidase_S8_Asp-AS"/>
</dbReference>
<dbReference type="InterPro" id="IPR015500">
    <property type="entry name" value="Peptidase_S8_subtilisin-rel"/>
</dbReference>
<protein>
    <submittedName>
        <fullName evidence="10">T9SS type A sorting domain-containing protein</fullName>
    </submittedName>
</protein>
<proteinExistence type="inferred from homology"/>
<dbReference type="PROSITE" id="PS51892">
    <property type="entry name" value="SUBTILASE"/>
    <property type="match status" value="1"/>
</dbReference>
<dbReference type="NCBIfam" id="TIGR04183">
    <property type="entry name" value="Por_Secre_tail"/>
    <property type="match status" value="1"/>
</dbReference>
<evidence type="ECO:0000256" key="4">
    <source>
        <dbReference type="ARBA" id="ARBA00022801"/>
    </source>
</evidence>
<reference evidence="10 11" key="1">
    <citation type="submission" date="2019-02" db="EMBL/GenBank/DDBJ databases">
        <title>Flavobacterium sp. RD-2-33 isolated from forest soil.</title>
        <authorList>
            <person name="Chaudhary D.K."/>
        </authorList>
    </citation>
    <scope>NUCLEOTIDE SEQUENCE [LARGE SCALE GENOMIC DNA]</scope>
    <source>
        <strain evidence="10 11">RD-2-33</strain>
    </source>
</reference>
<feature type="chain" id="PRO_5020909062" evidence="7">
    <location>
        <begin position="19"/>
        <end position="539"/>
    </location>
</feature>
<dbReference type="PROSITE" id="PS00136">
    <property type="entry name" value="SUBTILASE_ASP"/>
    <property type="match status" value="1"/>
</dbReference>
<dbReference type="AlphaFoldDB" id="A0A4V2L4S6"/>
<feature type="domain" description="Secretion system C-terminal sorting" evidence="9">
    <location>
        <begin position="467"/>
        <end position="535"/>
    </location>
</feature>
<dbReference type="PANTHER" id="PTHR43806">
    <property type="entry name" value="PEPTIDASE S8"/>
    <property type="match status" value="1"/>
</dbReference>
<dbReference type="InterPro" id="IPR017317">
    <property type="entry name" value="Pept_S8_subtilisin_bacteroid-2"/>
</dbReference>
<feature type="active site" description="Charge relay system" evidence="6">
    <location>
        <position position="179"/>
    </location>
</feature>
<dbReference type="GO" id="GO:0004252">
    <property type="term" value="F:serine-type endopeptidase activity"/>
    <property type="evidence" value="ECO:0007669"/>
    <property type="project" value="UniProtKB-UniRule"/>
</dbReference>
<dbReference type="Pfam" id="PF18962">
    <property type="entry name" value="Por_Secre_tail"/>
    <property type="match status" value="1"/>
</dbReference>
<comment type="similarity">
    <text evidence="1 6">Belongs to the peptidase S8 family.</text>
</comment>
<dbReference type="PRINTS" id="PR00723">
    <property type="entry name" value="SUBTILISIN"/>
</dbReference>
<feature type="active site" description="Charge relay system" evidence="6">
    <location>
        <position position="397"/>
    </location>
</feature>
<dbReference type="Pfam" id="PF00082">
    <property type="entry name" value="Peptidase_S8"/>
    <property type="match status" value="1"/>
</dbReference>
<keyword evidence="4 6" id="KW-0378">Hydrolase</keyword>
<dbReference type="PANTHER" id="PTHR43806:SF67">
    <property type="entry name" value="EGF-LIKE DOMAIN-CONTAINING PROTEIN"/>
    <property type="match status" value="1"/>
</dbReference>
<keyword evidence="2 6" id="KW-0645">Protease</keyword>
<dbReference type="PIRSF" id="PIRSF037903">
    <property type="entry name" value="Subtilisin_rel_GFO_2223"/>
    <property type="match status" value="1"/>
</dbReference>
<evidence type="ECO:0000256" key="2">
    <source>
        <dbReference type="ARBA" id="ARBA00022670"/>
    </source>
</evidence>
<keyword evidence="5 6" id="KW-0720">Serine protease</keyword>
<evidence type="ECO:0000256" key="5">
    <source>
        <dbReference type="ARBA" id="ARBA00022825"/>
    </source>
</evidence>
<evidence type="ECO:0000256" key="3">
    <source>
        <dbReference type="ARBA" id="ARBA00022729"/>
    </source>
</evidence>